<feature type="transmembrane region" description="Helical" evidence="1">
    <location>
        <begin position="56"/>
        <end position="76"/>
    </location>
</feature>
<reference evidence="2 3" key="1">
    <citation type="journal article" date="2019" name="Int. J. Syst. Evol. Microbiol.">
        <title>The Global Catalogue of Microorganisms (GCM) 10K type strain sequencing project: providing services to taxonomists for standard genome sequencing and annotation.</title>
        <authorList>
            <consortium name="The Broad Institute Genomics Platform"/>
            <consortium name="The Broad Institute Genome Sequencing Center for Infectious Disease"/>
            <person name="Wu L."/>
            <person name="Ma J."/>
        </authorList>
    </citation>
    <scope>NUCLEOTIDE SEQUENCE [LARGE SCALE GENOMIC DNA]</scope>
    <source>
        <strain evidence="2 3">CGMCC 1.12562</strain>
    </source>
</reference>
<keyword evidence="1" id="KW-0472">Membrane</keyword>
<dbReference type="GeneID" id="69118966"/>
<keyword evidence="1" id="KW-0812">Transmembrane</keyword>
<protein>
    <submittedName>
        <fullName evidence="2">Uncharacterized protein</fullName>
    </submittedName>
</protein>
<feature type="transmembrane region" description="Helical" evidence="1">
    <location>
        <begin position="100"/>
        <end position="122"/>
    </location>
</feature>
<feature type="transmembrane region" description="Helical" evidence="1">
    <location>
        <begin position="23"/>
        <end position="44"/>
    </location>
</feature>
<sequence>MTDDASPGSAALGRRLRVLVPAAARWLAVGAAVGVALSVGLLAVRTPRAATDTAFALGLLVLGFGVTAWSTAIGLGETIEGVQAYMDVSSGWTEASAREAFFVLSWSGFGWVFGAAATSLALGV</sequence>
<evidence type="ECO:0000256" key="1">
    <source>
        <dbReference type="SAM" id="Phobius"/>
    </source>
</evidence>
<evidence type="ECO:0000313" key="2">
    <source>
        <dbReference type="EMBL" id="MFC3478035.1"/>
    </source>
</evidence>
<name>A0ABD5NFD2_9EURY</name>
<dbReference type="Pfam" id="PF23930">
    <property type="entry name" value="DUF7268"/>
    <property type="match status" value="1"/>
</dbReference>
<dbReference type="RefSeq" id="WP_232570847.1">
    <property type="nucleotide sequence ID" value="NZ_CP089466.1"/>
</dbReference>
<comment type="caution">
    <text evidence="2">The sequence shown here is derived from an EMBL/GenBank/DDBJ whole genome shotgun (WGS) entry which is preliminary data.</text>
</comment>
<dbReference type="InterPro" id="IPR055692">
    <property type="entry name" value="DUF7268"/>
</dbReference>
<accession>A0ABD5NFD2</accession>
<dbReference type="AlphaFoldDB" id="A0ABD5NFD2"/>
<organism evidence="2 3">
    <name type="scientific">Halobacterium litoreum</name>
    <dbReference type="NCBI Taxonomy" id="2039234"/>
    <lineage>
        <taxon>Archaea</taxon>
        <taxon>Methanobacteriati</taxon>
        <taxon>Methanobacteriota</taxon>
        <taxon>Stenosarchaea group</taxon>
        <taxon>Halobacteria</taxon>
        <taxon>Halobacteriales</taxon>
        <taxon>Halobacteriaceae</taxon>
        <taxon>Halobacterium</taxon>
    </lineage>
</organism>
<evidence type="ECO:0000313" key="3">
    <source>
        <dbReference type="Proteomes" id="UP001595660"/>
    </source>
</evidence>
<keyword evidence="3" id="KW-1185">Reference proteome</keyword>
<dbReference type="EMBL" id="JBHRWN010000002">
    <property type="protein sequence ID" value="MFC3478035.1"/>
    <property type="molecule type" value="Genomic_DNA"/>
</dbReference>
<keyword evidence="1" id="KW-1133">Transmembrane helix</keyword>
<gene>
    <name evidence="2" type="ORF">ACFOKC_09895</name>
</gene>
<proteinExistence type="predicted"/>
<dbReference type="Proteomes" id="UP001595660">
    <property type="component" value="Unassembled WGS sequence"/>
</dbReference>